<protein>
    <submittedName>
        <fullName evidence="1">Uncharacterized protein</fullName>
    </submittedName>
</protein>
<reference evidence="1 2" key="1">
    <citation type="submission" date="2024-12" db="EMBL/GenBank/DDBJ databases">
        <title>The unique morphological basis and parallel evolutionary history of personate flowers in Penstemon.</title>
        <authorList>
            <person name="Depatie T.H."/>
            <person name="Wessinger C.A."/>
        </authorList>
    </citation>
    <scope>NUCLEOTIDE SEQUENCE [LARGE SCALE GENOMIC DNA]</scope>
    <source>
        <strain evidence="1">WTNN_2</strain>
        <tissue evidence="1">Leaf</tissue>
    </source>
</reference>
<keyword evidence="2" id="KW-1185">Reference proteome</keyword>
<dbReference type="AlphaFoldDB" id="A0ABD3U5M6"/>
<gene>
    <name evidence="1" type="ORF">ACJIZ3_002119</name>
</gene>
<accession>A0ABD3U5M6</accession>
<proteinExistence type="predicted"/>
<dbReference type="InterPro" id="IPR029058">
    <property type="entry name" value="AB_hydrolase_fold"/>
</dbReference>
<organism evidence="1 2">
    <name type="scientific">Penstemon smallii</name>
    <dbReference type="NCBI Taxonomy" id="265156"/>
    <lineage>
        <taxon>Eukaryota</taxon>
        <taxon>Viridiplantae</taxon>
        <taxon>Streptophyta</taxon>
        <taxon>Embryophyta</taxon>
        <taxon>Tracheophyta</taxon>
        <taxon>Spermatophyta</taxon>
        <taxon>Magnoliopsida</taxon>
        <taxon>eudicotyledons</taxon>
        <taxon>Gunneridae</taxon>
        <taxon>Pentapetalae</taxon>
        <taxon>asterids</taxon>
        <taxon>lamiids</taxon>
        <taxon>Lamiales</taxon>
        <taxon>Plantaginaceae</taxon>
        <taxon>Cheloneae</taxon>
        <taxon>Penstemon</taxon>
    </lineage>
</organism>
<dbReference type="Proteomes" id="UP001634393">
    <property type="component" value="Unassembled WGS sequence"/>
</dbReference>
<comment type="caution">
    <text evidence="1">The sequence shown here is derived from an EMBL/GenBank/DDBJ whole genome shotgun (WGS) entry which is preliminary data.</text>
</comment>
<evidence type="ECO:0000313" key="2">
    <source>
        <dbReference type="Proteomes" id="UP001634393"/>
    </source>
</evidence>
<sequence length="142" mass="16124">MDHKFENLIKGQVPWCCYSVASRHQIGVLVRQATRFERVIWQSNSTYQSRTLTNRHTKQEPGKAEKSFARYDYATVMKKFMLITKTGLLIAPIGMEIADYLGTPSMNWELLAPWQGSKITVPTKLNVGNKDIGFKSGGKRNA</sequence>
<dbReference type="Gene3D" id="3.40.50.1820">
    <property type="entry name" value="alpha/beta hydrolase"/>
    <property type="match status" value="1"/>
</dbReference>
<evidence type="ECO:0000313" key="1">
    <source>
        <dbReference type="EMBL" id="KAL3844716.1"/>
    </source>
</evidence>
<dbReference type="EMBL" id="JBJXBP010000002">
    <property type="protein sequence ID" value="KAL3844716.1"/>
    <property type="molecule type" value="Genomic_DNA"/>
</dbReference>
<name>A0ABD3U5M6_9LAMI</name>